<feature type="domain" description="VWFA" evidence="3">
    <location>
        <begin position="292"/>
        <end position="460"/>
    </location>
</feature>
<feature type="compositionally biased region" description="Pro residues" evidence="1">
    <location>
        <begin position="204"/>
        <end position="271"/>
    </location>
</feature>
<keyword evidence="2" id="KW-0472">Membrane</keyword>
<evidence type="ECO:0000256" key="1">
    <source>
        <dbReference type="SAM" id="MobiDB-lite"/>
    </source>
</evidence>
<dbReference type="SMART" id="SM00327">
    <property type="entry name" value="VWA"/>
    <property type="match status" value="1"/>
</dbReference>
<evidence type="ECO:0000256" key="2">
    <source>
        <dbReference type="SAM" id="Phobius"/>
    </source>
</evidence>
<sequence>MQRVIRDAQATSEGMSALQAKVALIQKHFPPTVASLFAIPRMGSGDVLEWWTELGGQPTPYAALNEDAQRRLLETYEVRQTSLGQLADELQKRGQPTEADDLRSLLGAPELDKLYSLNGEPLVVRWNLRPPKPIVPPVVPVAPVVPPSRRGWWIAAALLALLLLLLALWLWWFLHREPVVVVPPVAPVAPVVAPVEKPAEKPLEPVPEPVVEPEPKPVPAPEPIPEPVQEPKPVPPPKPAPEPKPVPPPKPVPAPEPKPVPPPKPVVAAPPPAPTLDNFACRKNAPAAQVPQFVVVLDTSGSMNLNIKSVKADEDWFFAGGDLNKLLDPNRYMRLTAKPSRMDVAKDSLAGMINGLDPKIDTRLITFAGCERTPDRGMFKFGDRPRLINGIRGLAPDDGTPLADSLAHAASTVDGRNNDAVIVMFVDGEDGCGQDVCAVSRRIAREQPRLRVNVVKIGVGGTSRCIAENTGGRVYNSTNAAELGSLLKQASKEVSSSAKCD</sequence>
<protein>
    <recommendedName>
        <fullName evidence="3">VWFA domain-containing protein</fullName>
    </recommendedName>
</protein>
<keyword evidence="2" id="KW-1133">Transmembrane helix</keyword>
<dbReference type="InterPro" id="IPR036465">
    <property type="entry name" value="vWFA_dom_sf"/>
</dbReference>
<dbReference type="Proteomes" id="UP000375525">
    <property type="component" value="Unassembled WGS sequence"/>
</dbReference>
<organism evidence="4 5">
    <name type="scientific">Pseudomonas fluorescens</name>
    <dbReference type="NCBI Taxonomy" id="294"/>
    <lineage>
        <taxon>Bacteria</taxon>
        <taxon>Pseudomonadati</taxon>
        <taxon>Pseudomonadota</taxon>
        <taxon>Gammaproteobacteria</taxon>
        <taxon>Pseudomonadales</taxon>
        <taxon>Pseudomonadaceae</taxon>
        <taxon>Pseudomonas</taxon>
    </lineage>
</organism>
<dbReference type="PRINTS" id="PR01217">
    <property type="entry name" value="PRICHEXTENSN"/>
</dbReference>
<evidence type="ECO:0000313" key="5">
    <source>
        <dbReference type="Proteomes" id="UP000375525"/>
    </source>
</evidence>
<dbReference type="SUPFAM" id="SSF53300">
    <property type="entry name" value="vWA-like"/>
    <property type="match status" value="1"/>
</dbReference>
<proteinExistence type="predicted"/>
<accession>A0A5E7KJA8</accession>
<gene>
    <name evidence="4" type="ORF">PS880_02736</name>
</gene>
<evidence type="ECO:0000313" key="4">
    <source>
        <dbReference type="EMBL" id="VVO99487.1"/>
    </source>
</evidence>
<reference evidence="4 5" key="1">
    <citation type="submission" date="2019-09" db="EMBL/GenBank/DDBJ databases">
        <authorList>
            <person name="Chandra G."/>
            <person name="Truman W A."/>
        </authorList>
    </citation>
    <scope>NUCLEOTIDE SEQUENCE [LARGE SCALE GENOMIC DNA]</scope>
    <source>
        <strain evidence="4">PS880</strain>
    </source>
</reference>
<evidence type="ECO:0000259" key="3">
    <source>
        <dbReference type="PROSITE" id="PS50234"/>
    </source>
</evidence>
<keyword evidence="2" id="KW-0812">Transmembrane</keyword>
<name>A0A5E7KJA8_PSEFL</name>
<dbReference type="AlphaFoldDB" id="A0A5E7KJA8"/>
<dbReference type="PROSITE" id="PS50234">
    <property type="entry name" value="VWFA"/>
    <property type="match status" value="1"/>
</dbReference>
<dbReference type="EMBL" id="CABVIH010000012">
    <property type="protein sequence ID" value="VVO99487.1"/>
    <property type="molecule type" value="Genomic_DNA"/>
</dbReference>
<dbReference type="InterPro" id="IPR002035">
    <property type="entry name" value="VWF_A"/>
</dbReference>
<feature type="region of interest" description="Disordered" evidence="1">
    <location>
        <begin position="199"/>
        <end position="271"/>
    </location>
</feature>
<feature type="transmembrane region" description="Helical" evidence="2">
    <location>
        <begin position="152"/>
        <end position="174"/>
    </location>
</feature>
<dbReference type="Gene3D" id="3.40.50.410">
    <property type="entry name" value="von Willebrand factor, type A domain"/>
    <property type="match status" value="1"/>
</dbReference>
<dbReference type="OrthoDB" id="5755451at2"/>
<dbReference type="RefSeq" id="WP_150780161.1">
    <property type="nucleotide sequence ID" value="NZ_CABVIH010000012.1"/>
</dbReference>